<dbReference type="InterPro" id="IPR011701">
    <property type="entry name" value="MFS"/>
</dbReference>
<feature type="transmembrane region" description="Helical" evidence="5">
    <location>
        <begin position="406"/>
        <end position="427"/>
    </location>
</feature>
<feature type="transmembrane region" description="Helical" evidence="5">
    <location>
        <begin position="44"/>
        <end position="65"/>
    </location>
</feature>
<dbReference type="GO" id="GO:0022857">
    <property type="term" value="F:transmembrane transporter activity"/>
    <property type="evidence" value="ECO:0007669"/>
    <property type="project" value="InterPro"/>
</dbReference>
<feature type="transmembrane region" description="Helical" evidence="5">
    <location>
        <begin position="344"/>
        <end position="365"/>
    </location>
</feature>
<keyword evidence="8" id="KW-1185">Reference proteome</keyword>
<feature type="transmembrane region" description="Helical" evidence="5">
    <location>
        <begin position="308"/>
        <end position="332"/>
    </location>
</feature>
<feature type="transmembrane region" description="Helical" evidence="5">
    <location>
        <begin position="268"/>
        <end position="287"/>
    </location>
</feature>
<dbReference type="InParanoid" id="A0A0C3CYD3"/>
<feature type="transmembrane region" description="Helical" evidence="5">
    <location>
        <begin position="172"/>
        <end position="191"/>
    </location>
</feature>
<dbReference type="SUPFAM" id="SSF103473">
    <property type="entry name" value="MFS general substrate transporter"/>
    <property type="match status" value="1"/>
</dbReference>
<proteinExistence type="predicted"/>
<dbReference type="OrthoDB" id="4139357at2759"/>
<organism evidence="7 8">
    <name type="scientific">Oidiodendron maius (strain Zn)</name>
    <dbReference type="NCBI Taxonomy" id="913774"/>
    <lineage>
        <taxon>Eukaryota</taxon>
        <taxon>Fungi</taxon>
        <taxon>Dikarya</taxon>
        <taxon>Ascomycota</taxon>
        <taxon>Pezizomycotina</taxon>
        <taxon>Leotiomycetes</taxon>
        <taxon>Leotiomycetes incertae sedis</taxon>
        <taxon>Myxotrichaceae</taxon>
        <taxon>Oidiodendron</taxon>
    </lineage>
</organism>
<keyword evidence="2 5" id="KW-0812">Transmembrane</keyword>
<dbReference type="HOGENOM" id="CLU_000960_22_0_1"/>
<feature type="transmembrane region" description="Helical" evidence="5">
    <location>
        <begin position="516"/>
        <end position="535"/>
    </location>
</feature>
<reference evidence="7 8" key="1">
    <citation type="submission" date="2014-04" db="EMBL/GenBank/DDBJ databases">
        <authorList>
            <consortium name="DOE Joint Genome Institute"/>
            <person name="Kuo A."/>
            <person name="Martino E."/>
            <person name="Perotto S."/>
            <person name="Kohler A."/>
            <person name="Nagy L.G."/>
            <person name="Floudas D."/>
            <person name="Copeland A."/>
            <person name="Barry K.W."/>
            <person name="Cichocki N."/>
            <person name="Veneault-Fourrey C."/>
            <person name="LaButti K."/>
            <person name="Lindquist E.A."/>
            <person name="Lipzen A."/>
            <person name="Lundell T."/>
            <person name="Morin E."/>
            <person name="Murat C."/>
            <person name="Sun H."/>
            <person name="Tunlid A."/>
            <person name="Henrissat B."/>
            <person name="Grigoriev I.V."/>
            <person name="Hibbett D.S."/>
            <person name="Martin F."/>
            <person name="Nordberg H.P."/>
            <person name="Cantor M.N."/>
            <person name="Hua S.X."/>
        </authorList>
    </citation>
    <scope>NUCLEOTIDE SEQUENCE [LARGE SCALE GENOMIC DNA]</scope>
    <source>
        <strain evidence="7 8">Zn</strain>
    </source>
</reference>
<keyword evidence="3 5" id="KW-1133">Transmembrane helix</keyword>
<reference evidence="8" key="2">
    <citation type="submission" date="2015-01" db="EMBL/GenBank/DDBJ databases">
        <title>Evolutionary Origins and Diversification of the Mycorrhizal Mutualists.</title>
        <authorList>
            <consortium name="DOE Joint Genome Institute"/>
            <consortium name="Mycorrhizal Genomics Consortium"/>
            <person name="Kohler A."/>
            <person name="Kuo A."/>
            <person name="Nagy L.G."/>
            <person name="Floudas D."/>
            <person name="Copeland A."/>
            <person name="Barry K.W."/>
            <person name="Cichocki N."/>
            <person name="Veneault-Fourrey C."/>
            <person name="LaButti K."/>
            <person name="Lindquist E.A."/>
            <person name="Lipzen A."/>
            <person name="Lundell T."/>
            <person name="Morin E."/>
            <person name="Murat C."/>
            <person name="Riley R."/>
            <person name="Ohm R."/>
            <person name="Sun H."/>
            <person name="Tunlid A."/>
            <person name="Henrissat B."/>
            <person name="Grigoriev I.V."/>
            <person name="Hibbett D.S."/>
            <person name="Martin F."/>
        </authorList>
    </citation>
    <scope>NUCLEOTIDE SEQUENCE [LARGE SCALE GENOMIC DNA]</scope>
    <source>
        <strain evidence="8">Zn</strain>
    </source>
</reference>
<dbReference type="Gene3D" id="1.20.1720.10">
    <property type="entry name" value="Multidrug resistance protein D"/>
    <property type="match status" value="1"/>
</dbReference>
<evidence type="ECO:0000256" key="5">
    <source>
        <dbReference type="SAM" id="Phobius"/>
    </source>
</evidence>
<dbReference type="PROSITE" id="PS50850">
    <property type="entry name" value="MFS"/>
    <property type="match status" value="1"/>
</dbReference>
<feature type="domain" description="Major facilitator superfamily (MFS) profile" evidence="6">
    <location>
        <begin position="49"/>
        <end position="540"/>
    </location>
</feature>
<feature type="transmembrane region" description="Helical" evidence="5">
    <location>
        <begin position="203"/>
        <end position="222"/>
    </location>
</feature>
<dbReference type="PANTHER" id="PTHR23501:SF156">
    <property type="entry name" value="TRANSPORTER, PUTATIVE-RELATED"/>
    <property type="match status" value="1"/>
</dbReference>
<dbReference type="GO" id="GO:0005886">
    <property type="term" value="C:plasma membrane"/>
    <property type="evidence" value="ECO:0007669"/>
    <property type="project" value="TreeGrafter"/>
</dbReference>
<dbReference type="AlphaFoldDB" id="A0A0C3CYD3"/>
<gene>
    <name evidence="7" type="ORF">OIDMADRAFT_45606</name>
</gene>
<sequence length="550" mass="59638">MPVLLSKAVVRPSLRGLNACDVPSRLGNCLDPGETALRKLQKSLYFYLSLLCLAFLVLIVSWDATSLSVAIPVIASQLEATTLESFWASISFLLGVVVAQPIHASLSNVLGRKVPLHISMLLFATGSIVFATAPNMKAVIAGRILQGLGGGGLDILESIILTDITTLKERPLYLGVMAIPITAGSLLGPILGALLSEFVDWRWIGWINLPFVGIAFVLTYFLRLKPININFEKRISSLDYKGLLLFALGATAVVLPLSWSGSLYPWSSWKSIVPLVIGLIVLVVFGFHESKPGEVMMPLRIFDNMTSVMALLGGFIHGLVMYNMLLYFPLFFQAIFLQAPLRSAQSILLACGITLALSILAPLVVQQTRRYRLQLQMGWIFSTLSLGLWCSLSETSSRAKIDGIQAMLGVGIGTVFTTIAIPIQASVKNVDDAGHAAGMLIIFRIFGAVIGLATSSAVFSNVFQQHITALTPLPESLSYLKDGSQAISFIPYLRILDIEDAAVNTLINVYSKAFRAIWTVMACLSGIGLLSSFFIKDLDLERENLGVGII</sequence>
<accession>A0A0C3CYD3</accession>
<dbReference type="Proteomes" id="UP000054321">
    <property type="component" value="Unassembled WGS sequence"/>
</dbReference>
<dbReference type="InterPro" id="IPR036259">
    <property type="entry name" value="MFS_trans_sf"/>
</dbReference>
<evidence type="ECO:0000256" key="4">
    <source>
        <dbReference type="ARBA" id="ARBA00023136"/>
    </source>
</evidence>
<feature type="transmembrane region" description="Helical" evidence="5">
    <location>
        <begin position="439"/>
        <end position="463"/>
    </location>
</feature>
<evidence type="ECO:0000256" key="2">
    <source>
        <dbReference type="ARBA" id="ARBA00022692"/>
    </source>
</evidence>
<evidence type="ECO:0000313" key="8">
    <source>
        <dbReference type="Proteomes" id="UP000054321"/>
    </source>
</evidence>
<feature type="transmembrane region" description="Helical" evidence="5">
    <location>
        <begin position="139"/>
        <end position="160"/>
    </location>
</feature>
<dbReference type="EMBL" id="KN832889">
    <property type="protein sequence ID" value="KIM94657.1"/>
    <property type="molecule type" value="Genomic_DNA"/>
</dbReference>
<dbReference type="PANTHER" id="PTHR23501">
    <property type="entry name" value="MAJOR FACILITATOR SUPERFAMILY"/>
    <property type="match status" value="1"/>
</dbReference>
<evidence type="ECO:0000313" key="7">
    <source>
        <dbReference type="EMBL" id="KIM94657.1"/>
    </source>
</evidence>
<evidence type="ECO:0000256" key="1">
    <source>
        <dbReference type="ARBA" id="ARBA00004141"/>
    </source>
</evidence>
<name>A0A0C3CYD3_OIDMZ</name>
<feature type="transmembrane region" description="Helical" evidence="5">
    <location>
        <begin position="243"/>
        <end position="262"/>
    </location>
</feature>
<feature type="transmembrane region" description="Helical" evidence="5">
    <location>
        <begin position="85"/>
        <end position="102"/>
    </location>
</feature>
<keyword evidence="4 5" id="KW-0472">Membrane</keyword>
<dbReference type="InterPro" id="IPR020846">
    <property type="entry name" value="MFS_dom"/>
</dbReference>
<protein>
    <recommendedName>
        <fullName evidence="6">Major facilitator superfamily (MFS) profile domain-containing protein</fullName>
    </recommendedName>
</protein>
<evidence type="ECO:0000256" key="3">
    <source>
        <dbReference type="ARBA" id="ARBA00022989"/>
    </source>
</evidence>
<dbReference type="Pfam" id="PF07690">
    <property type="entry name" value="MFS_1"/>
    <property type="match status" value="1"/>
</dbReference>
<evidence type="ECO:0000259" key="6">
    <source>
        <dbReference type="PROSITE" id="PS50850"/>
    </source>
</evidence>
<comment type="subcellular location">
    <subcellularLocation>
        <location evidence="1">Membrane</location>
        <topology evidence="1">Multi-pass membrane protein</topology>
    </subcellularLocation>
</comment>
<feature type="transmembrane region" description="Helical" evidence="5">
    <location>
        <begin position="114"/>
        <end position="133"/>
    </location>
</feature>